<gene>
    <name evidence="1" type="ORF">AAFF_G00149930</name>
</gene>
<evidence type="ECO:0000313" key="1">
    <source>
        <dbReference type="EMBL" id="KAJ8387844.1"/>
    </source>
</evidence>
<organism evidence="1 2">
    <name type="scientific">Aldrovandia affinis</name>
    <dbReference type="NCBI Taxonomy" id="143900"/>
    <lineage>
        <taxon>Eukaryota</taxon>
        <taxon>Metazoa</taxon>
        <taxon>Chordata</taxon>
        <taxon>Craniata</taxon>
        <taxon>Vertebrata</taxon>
        <taxon>Euteleostomi</taxon>
        <taxon>Actinopterygii</taxon>
        <taxon>Neopterygii</taxon>
        <taxon>Teleostei</taxon>
        <taxon>Notacanthiformes</taxon>
        <taxon>Halosauridae</taxon>
        <taxon>Aldrovandia</taxon>
    </lineage>
</organism>
<evidence type="ECO:0000313" key="2">
    <source>
        <dbReference type="Proteomes" id="UP001221898"/>
    </source>
</evidence>
<sequence length="72" mass="7764">MHLQWDESQTQPAQAAPALWSCHPVPGPFVCRPAPGLDHALSACLRKVTQALRTFLRASERPAIPGHSAALV</sequence>
<protein>
    <submittedName>
        <fullName evidence="1">Uncharacterized protein</fullName>
    </submittedName>
</protein>
<keyword evidence="2" id="KW-1185">Reference proteome</keyword>
<name>A0AAD7RP80_9TELE</name>
<dbReference type="AlphaFoldDB" id="A0AAD7RP80"/>
<reference evidence="1" key="1">
    <citation type="journal article" date="2023" name="Science">
        <title>Genome structures resolve the early diversification of teleost fishes.</title>
        <authorList>
            <person name="Parey E."/>
            <person name="Louis A."/>
            <person name="Montfort J."/>
            <person name="Bouchez O."/>
            <person name="Roques C."/>
            <person name="Iampietro C."/>
            <person name="Lluch J."/>
            <person name="Castinel A."/>
            <person name="Donnadieu C."/>
            <person name="Desvignes T."/>
            <person name="Floi Bucao C."/>
            <person name="Jouanno E."/>
            <person name="Wen M."/>
            <person name="Mejri S."/>
            <person name="Dirks R."/>
            <person name="Jansen H."/>
            <person name="Henkel C."/>
            <person name="Chen W.J."/>
            <person name="Zahm M."/>
            <person name="Cabau C."/>
            <person name="Klopp C."/>
            <person name="Thompson A.W."/>
            <person name="Robinson-Rechavi M."/>
            <person name="Braasch I."/>
            <person name="Lecointre G."/>
            <person name="Bobe J."/>
            <person name="Postlethwait J.H."/>
            <person name="Berthelot C."/>
            <person name="Roest Crollius H."/>
            <person name="Guiguen Y."/>
        </authorList>
    </citation>
    <scope>NUCLEOTIDE SEQUENCE</scope>
    <source>
        <strain evidence="1">NC1722</strain>
    </source>
</reference>
<dbReference type="EMBL" id="JAINUG010000205">
    <property type="protein sequence ID" value="KAJ8387844.1"/>
    <property type="molecule type" value="Genomic_DNA"/>
</dbReference>
<dbReference type="Proteomes" id="UP001221898">
    <property type="component" value="Unassembled WGS sequence"/>
</dbReference>
<accession>A0AAD7RP80</accession>
<proteinExistence type="predicted"/>
<comment type="caution">
    <text evidence="1">The sequence shown here is derived from an EMBL/GenBank/DDBJ whole genome shotgun (WGS) entry which is preliminary data.</text>
</comment>